<accession>A0A9X0AG21</accession>
<dbReference type="OrthoDB" id="5231586at2759"/>
<dbReference type="Proteomes" id="UP001152300">
    <property type="component" value="Unassembled WGS sequence"/>
</dbReference>
<dbReference type="EMBL" id="JAPEIS010000010">
    <property type="protein sequence ID" value="KAJ8062142.1"/>
    <property type="molecule type" value="Genomic_DNA"/>
</dbReference>
<proteinExistence type="predicted"/>
<evidence type="ECO:0008006" key="3">
    <source>
        <dbReference type="Google" id="ProtNLM"/>
    </source>
</evidence>
<name>A0A9X0AG21_9HELO</name>
<gene>
    <name evidence="1" type="ORF">OCU04_008701</name>
</gene>
<sequence length="146" mass="17187">MDMRGFPPKFRNVEDMVNHIFESRGAKCIGKLWVYRFVKCRIELKMRFNCIYDFQRALCEDPKLIEEWFRLISNMQAKYGILDSDFYNFDETGFMMGIIYIAMVVISAERCGRSKSVQLGNRKWAIAIICGNRENKTIPLFLMVQG</sequence>
<protein>
    <recommendedName>
        <fullName evidence="3">HTH CENPB-type domain-containing protein</fullName>
    </recommendedName>
</protein>
<evidence type="ECO:0000313" key="1">
    <source>
        <dbReference type="EMBL" id="KAJ8062142.1"/>
    </source>
</evidence>
<keyword evidence="2" id="KW-1185">Reference proteome</keyword>
<evidence type="ECO:0000313" key="2">
    <source>
        <dbReference type="Proteomes" id="UP001152300"/>
    </source>
</evidence>
<comment type="caution">
    <text evidence="1">The sequence shown here is derived from an EMBL/GenBank/DDBJ whole genome shotgun (WGS) entry which is preliminary data.</text>
</comment>
<organism evidence="1 2">
    <name type="scientific">Sclerotinia nivalis</name>
    <dbReference type="NCBI Taxonomy" id="352851"/>
    <lineage>
        <taxon>Eukaryota</taxon>
        <taxon>Fungi</taxon>
        <taxon>Dikarya</taxon>
        <taxon>Ascomycota</taxon>
        <taxon>Pezizomycotina</taxon>
        <taxon>Leotiomycetes</taxon>
        <taxon>Helotiales</taxon>
        <taxon>Sclerotiniaceae</taxon>
        <taxon>Sclerotinia</taxon>
    </lineage>
</organism>
<dbReference type="AlphaFoldDB" id="A0A9X0AG21"/>
<reference evidence="1" key="1">
    <citation type="submission" date="2022-11" db="EMBL/GenBank/DDBJ databases">
        <title>Genome Resource of Sclerotinia nivalis Strain SnTB1, a Plant Pathogen Isolated from American Ginseng.</title>
        <authorList>
            <person name="Fan S."/>
        </authorList>
    </citation>
    <scope>NUCLEOTIDE SEQUENCE</scope>
    <source>
        <strain evidence="1">SnTB1</strain>
    </source>
</reference>